<gene>
    <name evidence="3" type="ORF">V2H45_08995</name>
</gene>
<dbReference type="AlphaFoldDB" id="A0AAW9PZB0"/>
<dbReference type="Proteomes" id="UP001333818">
    <property type="component" value="Unassembled WGS sequence"/>
</dbReference>
<dbReference type="Gene3D" id="3.30.9.10">
    <property type="entry name" value="D-Amino Acid Oxidase, subunit A, domain 2"/>
    <property type="match status" value="1"/>
</dbReference>
<dbReference type="PANTHER" id="PTHR13847">
    <property type="entry name" value="SARCOSINE DEHYDROGENASE-RELATED"/>
    <property type="match status" value="1"/>
</dbReference>
<protein>
    <submittedName>
        <fullName evidence="3">FAD-dependent oxidoreductase</fullName>
        <ecNumber evidence="3">1.-.-.-</ecNumber>
    </submittedName>
</protein>
<proteinExistence type="predicted"/>
<dbReference type="RefSeq" id="WP_330483308.1">
    <property type="nucleotide sequence ID" value="NZ_JAZBJZ010000027.1"/>
</dbReference>
<sequence length="396" mass="43406">MNKLYDWIVIGGGITGAALSYELAKVGFSVLLLEQNSILSGATRFGYGGISYWTGTSELTRQLSIEGIERHRQLPQELDADIEFRELDLLLTIDADRNPAEILAQYANCYIAPKLLSTQDACELEPLLNPDAIAGAIQFRHAHIKPPLLVSAYLNALVQLGGEIVCETVVKLDRVGHKIVGVTTQQQAYRSANTVVCAGGLSRSLLKASGISSRIYFTHAELIETEPTDLELRTMVMPADTKRCQLEADASKATIDPLWDEVGHELLPSSVDVGAIQFRDRTMKLGQLSRVLTDPNVLPDATQSENEIRAKARQVLPKLADLKGTWYHCLVAFSHDGLPLVGALPDLEQIYLFSGFTSPLVYVPPLALRFAREFTQSSAFASNAIVSQLSPQRFGI</sequence>
<evidence type="ECO:0000256" key="1">
    <source>
        <dbReference type="ARBA" id="ARBA00023002"/>
    </source>
</evidence>
<accession>A0AAW9PZB0</accession>
<dbReference type="GO" id="GO:0005737">
    <property type="term" value="C:cytoplasm"/>
    <property type="evidence" value="ECO:0007669"/>
    <property type="project" value="TreeGrafter"/>
</dbReference>
<feature type="domain" description="FAD dependent oxidoreductase" evidence="2">
    <location>
        <begin position="6"/>
        <end position="360"/>
    </location>
</feature>
<reference evidence="3" key="1">
    <citation type="submission" date="2024-01" db="EMBL/GenBank/DDBJ databases">
        <title>Bank of Algae and Cyanobacteria of the Azores (BACA) strain genomes.</title>
        <authorList>
            <person name="Luz R."/>
            <person name="Cordeiro R."/>
            <person name="Fonseca A."/>
            <person name="Goncalves V."/>
        </authorList>
    </citation>
    <scope>NUCLEOTIDE SEQUENCE</scope>
    <source>
        <strain evidence="3">BACA0141</strain>
    </source>
</reference>
<dbReference type="InterPro" id="IPR036188">
    <property type="entry name" value="FAD/NAD-bd_sf"/>
</dbReference>
<evidence type="ECO:0000313" key="4">
    <source>
        <dbReference type="Proteomes" id="UP001333818"/>
    </source>
</evidence>
<dbReference type="EMBL" id="JAZBJZ010000027">
    <property type="protein sequence ID" value="MEE3716879.1"/>
    <property type="molecule type" value="Genomic_DNA"/>
</dbReference>
<dbReference type="Gene3D" id="3.50.50.60">
    <property type="entry name" value="FAD/NAD(P)-binding domain"/>
    <property type="match status" value="1"/>
</dbReference>
<comment type="caution">
    <text evidence="3">The sequence shown here is derived from an EMBL/GenBank/DDBJ whole genome shotgun (WGS) entry which is preliminary data.</text>
</comment>
<name>A0AAW9PZB0_9CYAN</name>
<evidence type="ECO:0000259" key="2">
    <source>
        <dbReference type="Pfam" id="PF01266"/>
    </source>
</evidence>
<dbReference type="GO" id="GO:0016491">
    <property type="term" value="F:oxidoreductase activity"/>
    <property type="evidence" value="ECO:0007669"/>
    <property type="project" value="UniProtKB-KW"/>
</dbReference>
<keyword evidence="4" id="KW-1185">Reference proteome</keyword>
<dbReference type="InterPro" id="IPR006076">
    <property type="entry name" value="FAD-dep_OxRdtase"/>
</dbReference>
<dbReference type="Pfam" id="PF01266">
    <property type="entry name" value="DAO"/>
    <property type="match status" value="1"/>
</dbReference>
<organism evidence="3 4">
    <name type="scientific">Tumidithrix elongata BACA0141</name>
    <dbReference type="NCBI Taxonomy" id="2716417"/>
    <lineage>
        <taxon>Bacteria</taxon>
        <taxon>Bacillati</taxon>
        <taxon>Cyanobacteriota</taxon>
        <taxon>Cyanophyceae</taxon>
        <taxon>Pseudanabaenales</taxon>
        <taxon>Pseudanabaenaceae</taxon>
        <taxon>Tumidithrix</taxon>
        <taxon>Tumidithrix elongata</taxon>
    </lineage>
</organism>
<dbReference type="SUPFAM" id="SSF51905">
    <property type="entry name" value="FAD/NAD(P)-binding domain"/>
    <property type="match status" value="1"/>
</dbReference>
<keyword evidence="1 3" id="KW-0560">Oxidoreductase</keyword>
<evidence type="ECO:0000313" key="3">
    <source>
        <dbReference type="EMBL" id="MEE3716879.1"/>
    </source>
</evidence>
<dbReference type="EC" id="1.-.-.-" evidence="3"/>
<dbReference type="PANTHER" id="PTHR13847:SF287">
    <property type="entry name" value="FAD-DEPENDENT OXIDOREDUCTASE DOMAIN-CONTAINING PROTEIN 1"/>
    <property type="match status" value="1"/>
</dbReference>